<dbReference type="Proteomes" id="UP001501721">
    <property type="component" value="Unassembled WGS sequence"/>
</dbReference>
<keyword evidence="3" id="KW-1185">Reference proteome</keyword>
<sequence length="117" mass="11918">MVTGVGTVTVRVGCEYGDGGGHGRARVRASARRGGAGWDVGSVGGGGVWRAPGRRHPARRGEPGSIGAGGRPWTGWSGALGKGCEPTPYDVLMFCMSEGASPKGQKPEDTPNARVAE</sequence>
<feature type="compositionally biased region" description="Gly residues" evidence="1">
    <location>
        <begin position="34"/>
        <end position="48"/>
    </location>
</feature>
<comment type="caution">
    <text evidence="2">The sequence shown here is derived from an EMBL/GenBank/DDBJ whole genome shotgun (WGS) entry which is preliminary data.</text>
</comment>
<protein>
    <submittedName>
        <fullName evidence="2">Uncharacterized protein</fullName>
    </submittedName>
</protein>
<feature type="compositionally biased region" description="Basic and acidic residues" evidence="1">
    <location>
        <begin position="105"/>
        <end position="117"/>
    </location>
</feature>
<reference evidence="3" key="1">
    <citation type="journal article" date="2019" name="Int. J. Syst. Evol. Microbiol.">
        <title>The Global Catalogue of Microorganisms (GCM) 10K type strain sequencing project: providing services to taxonomists for standard genome sequencing and annotation.</title>
        <authorList>
            <consortium name="The Broad Institute Genomics Platform"/>
            <consortium name="The Broad Institute Genome Sequencing Center for Infectious Disease"/>
            <person name="Wu L."/>
            <person name="Ma J."/>
        </authorList>
    </citation>
    <scope>NUCLEOTIDE SEQUENCE [LARGE SCALE GENOMIC DNA]</scope>
    <source>
        <strain evidence="3">JCM 6923</strain>
    </source>
</reference>
<proteinExistence type="predicted"/>
<organism evidence="2 3">
    <name type="scientific">Streptomyces graminearus</name>
    <dbReference type="NCBI Taxonomy" id="284030"/>
    <lineage>
        <taxon>Bacteria</taxon>
        <taxon>Bacillati</taxon>
        <taxon>Actinomycetota</taxon>
        <taxon>Actinomycetes</taxon>
        <taxon>Kitasatosporales</taxon>
        <taxon>Streptomycetaceae</taxon>
        <taxon>Streptomyces</taxon>
    </lineage>
</organism>
<evidence type="ECO:0000313" key="3">
    <source>
        <dbReference type="Proteomes" id="UP001501721"/>
    </source>
</evidence>
<name>A0ABP5ZRI2_9ACTN</name>
<evidence type="ECO:0000256" key="1">
    <source>
        <dbReference type="SAM" id="MobiDB-lite"/>
    </source>
</evidence>
<evidence type="ECO:0000313" key="2">
    <source>
        <dbReference type="EMBL" id="GAA2499586.1"/>
    </source>
</evidence>
<dbReference type="EMBL" id="BAAATL010000029">
    <property type="protein sequence ID" value="GAA2499586.1"/>
    <property type="molecule type" value="Genomic_DNA"/>
</dbReference>
<accession>A0ABP5ZRI2</accession>
<gene>
    <name evidence="2" type="ORF">GCM10010422_55470</name>
</gene>
<feature type="region of interest" description="Disordered" evidence="1">
    <location>
        <begin position="98"/>
        <end position="117"/>
    </location>
</feature>
<feature type="region of interest" description="Disordered" evidence="1">
    <location>
        <begin position="19"/>
        <end position="73"/>
    </location>
</feature>